<proteinExistence type="predicted"/>
<comment type="caution">
    <text evidence="1">The sequence shown here is derived from an EMBL/GenBank/DDBJ whole genome shotgun (WGS) entry which is preliminary data.</text>
</comment>
<accession>A0A132BV90</accession>
<protein>
    <recommendedName>
        <fullName evidence="3">Tat pathway signal sequence domain protein</fullName>
    </recommendedName>
</protein>
<sequence>MKYTSQVHLLAPIACVLTFLGGMDAVGAEDTPPPLGVEIELNALADQGGACRLSFLAQNTHDMDIEEAVFETVLFDQSGGVMMLTLFDFQALPTGRPRVRQFDLADVQCAAVGRVLINGASRCRSGGQDSQICTEALGLSSRTKVELLG</sequence>
<dbReference type="AlphaFoldDB" id="A0A132BV90"/>
<evidence type="ECO:0008006" key="3">
    <source>
        <dbReference type="Google" id="ProtNLM"/>
    </source>
</evidence>
<dbReference type="RefSeq" id="WP_068245696.1">
    <property type="nucleotide sequence ID" value="NZ_LPUY01000080.1"/>
</dbReference>
<dbReference type="PATRIC" id="fig|1768241.3.peg.3288"/>
<name>A0A132BV90_9RHOB</name>
<dbReference type="OrthoDB" id="7707524at2"/>
<keyword evidence="2" id="KW-1185">Reference proteome</keyword>
<evidence type="ECO:0000313" key="2">
    <source>
        <dbReference type="Proteomes" id="UP000068382"/>
    </source>
</evidence>
<dbReference type="EMBL" id="LPUY01000080">
    <property type="protein sequence ID" value="KUP91962.1"/>
    <property type="molecule type" value="Genomic_DNA"/>
</dbReference>
<evidence type="ECO:0000313" key="1">
    <source>
        <dbReference type="EMBL" id="KUP91962.1"/>
    </source>
</evidence>
<gene>
    <name evidence="1" type="ORF">TRIHO_31450</name>
</gene>
<dbReference type="Proteomes" id="UP000068382">
    <property type="component" value="Unassembled WGS sequence"/>
</dbReference>
<reference evidence="1 2" key="1">
    <citation type="submission" date="2015-12" db="EMBL/GenBank/DDBJ databases">
        <title>Genome sequence of the marine Rhodobacteraceae strain O3.65, Candidatus Tritonibacter horizontis.</title>
        <authorList>
            <person name="Poehlein A."/>
            <person name="Giebel H.A."/>
            <person name="Voget S."/>
            <person name="Brinkhoff T."/>
        </authorList>
    </citation>
    <scope>NUCLEOTIDE SEQUENCE [LARGE SCALE GENOMIC DNA]</scope>
    <source>
        <strain evidence="1 2">O3.65</strain>
    </source>
</reference>
<organism evidence="1 2">
    <name type="scientific">Tritonibacter horizontis</name>
    <dbReference type="NCBI Taxonomy" id="1768241"/>
    <lineage>
        <taxon>Bacteria</taxon>
        <taxon>Pseudomonadati</taxon>
        <taxon>Pseudomonadota</taxon>
        <taxon>Alphaproteobacteria</taxon>
        <taxon>Rhodobacterales</taxon>
        <taxon>Paracoccaceae</taxon>
        <taxon>Tritonibacter</taxon>
    </lineage>
</organism>